<keyword evidence="1" id="KW-0812">Transmembrane</keyword>
<dbReference type="Proteomes" id="UP001596053">
    <property type="component" value="Unassembled WGS sequence"/>
</dbReference>
<sequence length="156" mass="16155">MIRYLAALAAACLGLVLLAANAEAQAPSTGESLFGVFRPYLVELAGVFIAALAAWLFKLLREKLGIDIEAKHRDALQAALTNAAGLVINRAGGLAGALALPNANPLVQQGVSYVIDSAPDALKHFGITPEEARRVLTEKLEAKIGVLISTGAAAKA</sequence>
<evidence type="ECO:0000313" key="3">
    <source>
        <dbReference type="EMBL" id="MFC5421941.1"/>
    </source>
</evidence>
<evidence type="ECO:0000256" key="2">
    <source>
        <dbReference type="SAM" id="SignalP"/>
    </source>
</evidence>
<feature type="chain" id="PRO_5046439011" evidence="2">
    <location>
        <begin position="23"/>
        <end position="156"/>
    </location>
</feature>
<keyword evidence="1" id="KW-1133">Transmembrane helix</keyword>
<feature type="signal peptide" evidence="2">
    <location>
        <begin position="1"/>
        <end position="22"/>
    </location>
</feature>
<feature type="transmembrane region" description="Helical" evidence="1">
    <location>
        <begin position="40"/>
        <end position="57"/>
    </location>
</feature>
<dbReference type="EMBL" id="JBHSLW010000034">
    <property type="protein sequence ID" value="MFC5421941.1"/>
    <property type="molecule type" value="Genomic_DNA"/>
</dbReference>
<keyword evidence="1" id="KW-0472">Membrane</keyword>
<keyword evidence="4" id="KW-1185">Reference proteome</keyword>
<organism evidence="3 4">
    <name type="scientific">Bosea eneae</name>
    <dbReference type="NCBI Taxonomy" id="151454"/>
    <lineage>
        <taxon>Bacteria</taxon>
        <taxon>Pseudomonadati</taxon>
        <taxon>Pseudomonadota</taxon>
        <taxon>Alphaproteobacteria</taxon>
        <taxon>Hyphomicrobiales</taxon>
        <taxon>Boseaceae</taxon>
        <taxon>Bosea</taxon>
    </lineage>
</organism>
<evidence type="ECO:0000256" key="1">
    <source>
        <dbReference type="SAM" id="Phobius"/>
    </source>
</evidence>
<accession>A0ABW0IXT2</accession>
<name>A0ABW0IXT2_9HYPH</name>
<reference evidence="4" key="1">
    <citation type="journal article" date="2019" name="Int. J. Syst. Evol. Microbiol.">
        <title>The Global Catalogue of Microorganisms (GCM) 10K type strain sequencing project: providing services to taxonomists for standard genome sequencing and annotation.</title>
        <authorList>
            <consortium name="The Broad Institute Genomics Platform"/>
            <consortium name="The Broad Institute Genome Sequencing Center for Infectious Disease"/>
            <person name="Wu L."/>
            <person name="Ma J."/>
        </authorList>
    </citation>
    <scope>NUCLEOTIDE SEQUENCE [LARGE SCALE GENOMIC DNA]</scope>
    <source>
        <strain evidence="4">NCAIM B.01391</strain>
    </source>
</reference>
<protein>
    <submittedName>
        <fullName evidence="3">Uncharacterized protein</fullName>
    </submittedName>
</protein>
<proteinExistence type="predicted"/>
<dbReference type="RefSeq" id="WP_377800244.1">
    <property type="nucleotide sequence ID" value="NZ_JBHSLW010000034.1"/>
</dbReference>
<keyword evidence="2" id="KW-0732">Signal</keyword>
<evidence type="ECO:0000313" key="4">
    <source>
        <dbReference type="Proteomes" id="UP001596053"/>
    </source>
</evidence>
<comment type="caution">
    <text evidence="3">The sequence shown here is derived from an EMBL/GenBank/DDBJ whole genome shotgun (WGS) entry which is preliminary data.</text>
</comment>
<gene>
    <name evidence="3" type="ORF">ACFPOB_20475</name>
</gene>